<evidence type="ECO:0000313" key="1">
    <source>
        <dbReference type="EMBL" id="KAJ1180443.1"/>
    </source>
</evidence>
<protein>
    <submittedName>
        <fullName evidence="1">Uncharacterized protein</fullName>
    </submittedName>
</protein>
<keyword evidence="2" id="KW-1185">Reference proteome</keyword>
<sequence>MPRRVRCDYTELPICTSHLMANDMLRGNCMGLAGGRQTRLAGLLHRRHKMGSEGRDPAAIKPGAREERLCSDYCMLRT</sequence>
<dbReference type="AlphaFoldDB" id="A0AAV7TXT2"/>
<organism evidence="1 2">
    <name type="scientific">Pleurodeles waltl</name>
    <name type="common">Iberian ribbed newt</name>
    <dbReference type="NCBI Taxonomy" id="8319"/>
    <lineage>
        <taxon>Eukaryota</taxon>
        <taxon>Metazoa</taxon>
        <taxon>Chordata</taxon>
        <taxon>Craniata</taxon>
        <taxon>Vertebrata</taxon>
        <taxon>Euteleostomi</taxon>
        <taxon>Amphibia</taxon>
        <taxon>Batrachia</taxon>
        <taxon>Caudata</taxon>
        <taxon>Salamandroidea</taxon>
        <taxon>Salamandridae</taxon>
        <taxon>Pleurodelinae</taxon>
        <taxon>Pleurodeles</taxon>
    </lineage>
</organism>
<name>A0AAV7TXT2_PLEWA</name>
<comment type="caution">
    <text evidence="1">The sequence shown here is derived from an EMBL/GenBank/DDBJ whole genome shotgun (WGS) entry which is preliminary data.</text>
</comment>
<proteinExistence type="predicted"/>
<evidence type="ECO:0000313" key="2">
    <source>
        <dbReference type="Proteomes" id="UP001066276"/>
    </source>
</evidence>
<dbReference type="Proteomes" id="UP001066276">
    <property type="component" value="Chromosome 3_2"/>
</dbReference>
<accession>A0AAV7TXT2</accession>
<reference evidence="1" key="1">
    <citation type="journal article" date="2022" name="bioRxiv">
        <title>Sequencing and chromosome-scale assembly of the giantPleurodeles waltlgenome.</title>
        <authorList>
            <person name="Brown T."/>
            <person name="Elewa A."/>
            <person name="Iarovenko S."/>
            <person name="Subramanian E."/>
            <person name="Araus A.J."/>
            <person name="Petzold A."/>
            <person name="Susuki M."/>
            <person name="Suzuki K.-i.T."/>
            <person name="Hayashi T."/>
            <person name="Toyoda A."/>
            <person name="Oliveira C."/>
            <person name="Osipova E."/>
            <person name="Leigh N.D."/>
            <person name="Simon A."/>
            <person name="Yun M.H."/>
        </authorList>
    </citation>
    <scope>NUCLEOTIDE SEQUENCE</scope>
    <source>
        <strain evidence="1">20211129_DDA</strain>
        <tissue evidence="1">Liver</tissue>
    </source>
</reference>
<dbReference type="EMBL" id="JANPWB010000006">
    <property type="protein sequence ID" value="KAJ1180443.1"/>
    <property type="molecule type" value="Genomic_DNA"/>
</dbReference>
<gene>
    <name evidence="1" type="ORF">NDU88_005664</name>
</gene>